<dbReference type="FunFam" id="1.20.1070.10:FF:000291">
    <property type="entry name" value="Predicted protein"/>
    <property type="match status" value="1"/>
</dbReference>
<feature type="transmembrane region" description="Helical" evidence="9">
    <location>
        <begin position="256"/>
        <end position="277"/>
    </location>
</feature>
<name>A7S1R5_NEMVE</name>
<dbReference type="eggNOG" id="KOG3656">
    <property type="taxonomic scope" value="Eukaryota"/>
</dbReference>
<evidence type="ECO:0000256" key="9">
    <source>
        <dbReference type="SAM" id="Phobius"/>
    </source>
</evidence>
<feature type="transmembrane region" description="Helical" evidence="9">
    <location>
        <begin position="89"/>
        <end position="111"/>
    </location>
</feature>
<keyword evidence="2 8" id="KW-0812">Transmembrane</keyword>
<keyword evidence="6 8" id="KW-0675">Receptor</keyword>
<dbReference type="GO" id="GO:0005886">
    <property type="term" value="C:plasma membrane"/>
    <property type="evidence" value="ECO:0000318"/>
    <property type="project" value="GO_Central"/>
</dbReference>
<evidence type="ECO:0000256" key="6">
    <source>
        <dbReference type="ARBA" id="ARBA00023170"/>
    </source>
</evidence>
<dbReference type="PANTHER" id="PTHR45695:SF9">
    <property type="entry name" value="LEUCOKININ RECEPTOR"/>
    <property type="match status" value="1"/>
</dbReference>
<evidence type="ECO:0000256" key="8">
    <source>
        <dbReference type="RuleBase" id="RU000688"/>
    </source>
</evidence>
<dbReference type="InterPro" id="IPR000276">
    <property type="entry name" value="GPCR_Rhodpsn"/>
</dbReference>
<evidence type="ECO:0000259" key="10">
    <source>
        <dbReference type="PROSITE" id="PS50262"/>
    </source>
</evidence>
<feature type="non-terminal residue" evidence="11">
    <location>
        <position position="292"/>
    </location>
</feature>
<feature type="transmembrane region" description="Helical" evidence="9">
    <location>
        <begin position="6"/>
        <end position="26"/>
    </location>
</feature>
<dbReference type="STRING" id="45351.A7S1R5"/>
<evidence type="ECO:0000256" key="7">
    <source>
        <dbReference type="ARBA" id="ARBA00023224"/>
    </source>
</evidence>
<dbReference type="PROSITE" id="PS50262">
    <property type="entry name" value="G_PROTEIN_RECEP_F1_2"/>
    <property type="match status" value="1"/>
</dbReference>
<evidence type="ECO:0000256" key="4">
    <source>
        <dbReference type="ARBA" id="ARBA00023040"/>
    </source>
</evidence>
<dbReference type="Proteomes" id="UP000001593">
    <property type="component" value="Unassembled WGS sequence"/>
</dbReference>
<comment type="similarity">
    <text evidence="8">Belongs to the G-protein coupled receptor 1 family.</text>
</comment>
<accession>A7S1R5</accession>
<dbReference type="Gene3D" id="1.20.1070.10">
    <property type="entry name" value="Rhodopsin 7-helix transmembrane proteins"/>
    <property type="match status" value="1"/>
</dbReference>
<keyword evidence="3 9" id="KW-1133">Transmembrane helix</keyword>
<comment type="subcellular location">
    <subcellularLocation>
        <location evidence="1">Membrane</location>
        <topology evidence="1">Multi-pass membrane protein</topology>
    </subcellularLocation>
</comment>
<evidence type="ECO:0000256" key="5">
    <source>
        <dbReference type="ARBA" id="ARBA00023136"/>
    </source>
</evidence>
<reference evidence="11 12" key="1">
    <citation type="journal article" date="2007" name="Science">
        <title>Sea anemone genome reveals ancestral eumetazoan gene repertoire and genomic organization.</title>
        <authorList>
            <person name="Putnam N.H."/>
            <person name="Srivastava M."/>
            <person name="Hellsten U."/>
            <person name="Dirks B."/>
            <person name="Chapman J."/>
            <person name="Salamov A."/>
            <person name="Terry A."/>
            <person name="Shapiro H."/>
            <person name="Lindquist E."/>
            <person name="Kapitonov V.V."/>
            <person name="Jurka J."/>
            <person name="Genikhovich G."/>
            <person name="Grigoriev I.V."/>
            <person name="Lucas S.M."/>
            <person name="Steele R.E."/>
            <person name="Finnerty J.R."/>
            <person name="Technau U."/>
            <person name="Martindale M.Q."/>
            <person name="Rokhsar D.S."/>
        </authorList>
    </citation>
    <scope>NUCLEOTIDE SEQUENCE [LARGE SCALE GENOMIC DNA]</scope>
    <source>
        <strain evidence="12">CH2 X CH6</strain>
    </source>
</reference>
<proteinExistence type="inferred from homology"/>
<evidence type="ECO:0000256" key="3">
    <source>
        <dbReference type="ARBA" id="ARBA00022989"/>
    </source>
</evidence>
<feature type="transmembrane region" description="Helical" evidence="9">
    <location>
        <begin position="123"/>
        <end position="142"/>
    </location>
</feature>
<dbReference type="SMART" id="SM01381">
    <property type="entry name" value="7TM_GPCR_Srsx"/>
    <property type="match status" value="1"/>
</dbReference>
<dbReference type="OMA" id="PYCLIIP"/>
<evidence type="ECO:0000313" key="12">
    <source>
        <dbReference type="Proteomes" id="UP000001593"/>
    </source>
</evidence>
<evidence type="ECO:0000256" key="1">
    <source>
        <dbReference type="ARBA" id="ARBA00004141"/>
    </source>
</evidence>
<feature type="transmembrane region" description="Helical" evidence="9">
    <location>
        <begin position="220"/>
        <end position="244"/>
    </location>
</feature>
<dbReference type="AlphaFoldDB" id="A7S1R5"/>
<feature type="transmembrane region" description="Helical" evidence="9">
    <location>
        <begin position="168"/>
        <end position="190"/>
    </location>
</feature>
<organism evidence="11 12">
    <name type="scientific">Nematostella vectensis</name>
    <name type="common">Starlet sea anemone</name>
    <dbReference type="NCBI Taxonomy" id="45351"/>
    <lineage>
        <taxon>Eukaryota</taxon>
        <taxon>Metazoa</taxon>
        <taxon>Cnidaria</taxon>
        <taxon>Anthozoa</taxon>
        <taxon>Hexacorallia</taxon>
        <taxon>Actiniaria</taxon>
        <taxon>Edwardsiidae</taxon>
        <taxon>Nematostella</taxon>
    </lineage>
</organism>
<dbReference type="SUPFAM" id="SSF81321">
    <property type="entry name" value="Family A G protein-coupled receptor-like"/>
    <property type="match status" value="1"/>
</dbReference>
<dbReference type="PhylomeDB" id="A7S1R5"/>
<feature type="domain" description="G-protein coupled receptors family 1 profile" evidence="10">
    <location>
        <begin position="17"/>
        <end position="274"/>
    </location>
</feature>
<gene>
    <name evidence="11" type="ORF">NEMVEDRAFT_v1g101120</name>
</gene>
<keyword evidence="4 8" id="KW-0297">G-protein coupled receptor</keyword>
<dbReference type="Pfam" id="PF00001">
    <property type="entry name" value="7tm_1"/>
    <property type="match status" value="1"/>
</dbReference>
<dbReference type="InParanoid" id="A7S1R5"/>
<keyword evidence="7 8" id="KW-0807">Transducer</keyword>
<dbReference type="GO" id="GO:0004930">
    <property type="term" value="F:G protein-coupled receptor activity"/>
    <property type="evidence" value="ECO:0000318"/>
    <property type="project" value="GO_Central"/>
</dbReference>
<feature type="transmembrane region" description="Helical" evidence="9">
    <location>
        <begin position="38"/>
        <end position="58"/>
    </location>
</feature>
<dbReference type="InterPro" id="IPR017452">
    <property type="entry name" value="GPCR_Rhodpsn_7TM"/>
</dbReference>
<dbReference type="PRINTS" id="PR00237">
    <property type="entry name" value="GPCRRHODOPSN"/>
</dbReference>
<sequence length="292" mass="33251">MARIAPYCLIIPLSLIGNSLVVAVVASERRMHKTVNFLIVNMSVSDLLVTVVYMPRVISLSYAGYEWLLDGLAGLVFCKMSVCFNQTSIAVTIFTVIAISLDRFLAVVFPLGRHFTETTSRVIITATWVAALLTAFPQFYGIKPVLQGGKLYCFLDLDQTFEPGAERAFYLFTLVGLFAIPLVTIVFLYSGIMITLIQRRNVLLSSDAQTQQRERTRKRVLKMVTIVVAAFILCFLLYFIHFILYSYGVIFPCWLMYLRLMMLHLNSALNPAIYFFFNENFRRGLHNLVVRC</sequence>
<keyword evidence="12" id="KW-1185">Reference proteome</keyword>
<keyword evidence="5 9" id="KW-0472">Membrane</keyword>
<dbReference type="GO" id="GO:0032870">
    <property type="term" value="P:cellular response to hormone stimulus"/>
    <property type="evidence" value="ECO:0000318"/>
    <property type="project" value="GO_Central"/>
</dbReference>
<dbReference type="GO" id="GO:0007186">
    <property type="term" value="P:G protein-coupled receptor signaling pathway"/>
    <property type="evidence" value="ECO:0000318"/>
    <property type="project" value="GO_Central"/>
</dbReference>
<dbReference type="CDD" id="cd00637">
    <property type="entry name" value="7tm_classA_rhodopsin-like"/>
    <property type="match status" value="1"/>
</dbReference>
<evidence type="ECO:0000313" key="11">
    <source>
        <dbReference type="EMBL" id="EDO42364.1"/>
    </source>
</evidence>
<dbReference type="PANTHER" id="PTHR45695">
    <property type="entry name" value="LEUCOKININ RECEPTOR-RELATED"/>
    <property type="match status" value="1"/>
</dbReference>
<dbReference type="HOGENOM" id="CLU_009579_6_0_1"/>
<protein>
    <recommendedName>
        <fullName evidence="10">G-protein coupled receptors family 1 profile domain-containing protein</fullName>
    </recommendedName>
</protein>
<dbReference type="EMBL" id="DS469565">
    <property type="protein sequence ID" value="EDO42364.1"/>
    <property type="molecule type" value="Genomic_DNA"/>
</dbReference>
<dbReference type="PROSITE" id="PS00237">
    <property type="entry name" value="G_PROTEIN_RECEP_F1_1"/>
    <property type="match status" value="1"/>
</dbReference>
<evidence type="ECO:0000256" key="2">
    <source>
        <dbReference type="ARBA" id="ARBA00022692"/>
    </source>
</evidence>